<sequence>MKLTYGDLCVENPLTDYTGKELLDISSGNTFRAHGLIFSLSSFSGFYNVDLVKSDNLGKNVLVDSKSFSLINSCEKDLAPLIDVLAIISKHAKKTGNTFSSLKVIRFESYVLYVEYYSRFRRRIIKMCNESLKEKFIEVYGALYFFRSEILTVRKGLVACYSYDMELLWERKFSFSSDIEDYRCVDCDNGILFVFSINDRTSDIFFLNSTSGDEFWHTSLDFDFGFNPTLDCLMVDKGVLIHAVDDRFITVDLKDGQVTSLVSNSNISRFQPPTYSRGINHLQVCGDYIIAADLRDAKIYCLNKYTNELIYSYSMPSDILLVGTTRSFVCDGIAFFPVVYMKDDVTFGYRCLLAISPNDGDVELQFEEKPELFLEEINVDEKIDLKIELNVGSIDELVRFGEAEALYYLRKYGYQRLGENKTSNPLFSGTLELIIRSATLDELEVSKVIRLLERSIKLKSDDDIFAGDAKSPVMVTCRFEKIEV</sequence>
<dbReference type="InterPro" id="IPR011047">
    <property type="entry name" value="Quinoprotein_ADH-like_sf"/>
</dbReference>
<proteinExistence type="predicted"/>
<dbReference type="EMBL" id="SJXE01000014">
    <property type="protein sequence ID" value="TCI01368.1"/>
    <property type="molecule type" value="Genomic_DNA"/>
</dbReference>
<gene>
    <name evidence="1" type="ORF">EZV61_18455</name>
</gene>
<accession>A0ABY2AIA6</accession>
<comment type="caution">
    <text evidence="1">The sequence shown here is derived from an EMBL/GenBank/DDBJ whole genome shotgun (WGS) entry which is preliminary data.</text>
</comment>
<evidence type="ECO:0000313" key="1">
    <source>
        <dbReference type="EMBL" id="TCI01368.1"/>
    </source>
</evidence>
<dbReference type="Gene3D" id="2.130.10.10">
    <property type="entry name" value="YVTN repeat-like/Quinoprotein amine dehydrogenase"/>
    <property type="match status" value="1"/>
</dbReference>
<reference evidence="1 2" key="1">
    <citation type="submission" date="2019-02" db="EMBL/GenBank/DDBJ databases">
        <title>Corallincola luteus sp. nov., a marine bacterium isolated from surface sediment of Bohai Sea in China.</title>
        <authorList>
            <person name="Ren Q."/>
        </authorList>
    </citation>
    <scope>NUCLEOTIDE SEQUENCE [LARGE SCALE GENOMIC DNA]</scope>
    <source>
        <strain evidence="1 2">DASS28</strain>
    </source>
</reference>
<name>A0ABY2AIA6_9GAMM</name>
<dbReference type="InterPro" id="IPR015943">
    <property type="entry name" value="WD40/YVTN_repeat-like_dom_sf"/>
</dbReference>
<organism evidence="1 2">
    <name type="scientific">Corallincola luteus</name>
    <dbReference type="NCBI Taxonomy" id="1775177"/>
    <lineage>
        <taxon>Bacteria</taxon>
        <taxon>Pseudomonadati</taxon>
        <taxon>Pseudomonadota</taxon>
        <taxon>Gammaproteobacteria</taxon>
        <taxon>Alteromonadales</taxon>
        <taxon>Psychromonadaceae</taxon>
        <taxon>Corallincola</taxon>
    </lineage>
</organism>
<dbReference type="Proteomes" id="UP000292554">
    <property type="component" value="Unassembled WGS sequence"/>
</dbReference>
<protein>
    <submittedName>
        <fullName evidence="1">Uncharacterized protein</fullName>
    </submittedName>
</protein>
<evidence type="ECO:0000313" key="2">
    <source>
        <dbReference type="Proteomes" id="UP000292554"/>
    </source>
</evidence>
<keyword evidence="2" id="KW-1185">Reference proteome</keyword>
<dbReference type="RefSeq" id="WP_131417474.1">
    <property type="nucleotide sequence ID" value="NZ_SJXE01000014.1"/>
</dbReference>
<dbReference type="SUPFAM" id="SSF50998">
    <property type="entry name" value="Quinoprotein alcohol dehydrogenase-like"/>
    <property type="match status" value="1"/>
</dbReference>